<organism evidence="1 2">
    <name type="scientific">Phyllosticta citricarpa</name>
    <dbReference type="NCBI Taxonomy" id="55181"/>
    <lineage>
        <taxon>Eukaryota</taxon>
        <taxon>Fungi</taxon>
        <taxon>Dikarya</taxon>
        <taxon>Ascomycota</taxon>
        <taxon>Pezizomycotina</taxon>
        <taxon>Dothideomycetes</taxon>
        <taxon>Dothideomycetes incertae sedis</taxon>
        <taxon>Botryosphaeriales</taxon>
        <taxon>Phyllostictaceae</taxon>
        <taxon>Phyllosticta</taxon>
    </lineage>
</organism>
<dbReference type="Proteomes" id="UP001365128">
    <property type="component" value="Unassembled WGS sequence"/>
</dbReference>
<evidence type="ECO:0000313" key="1">
    <source>
        <dbReference type="EMBL" id="KAK7547137.1"/>
    </source>
</evidence>
<proteinExistence type="predicted"/>
<gene>
    <name evidence="1" type="ORF">IWX46DRAFT_70770</name>
</gene>
<dbReference type="EMBL" id="JBBPDW010000013">
    <property type="protein sequence ID" value="KAK7547137.1"/>
    <property type="molecule type" value="Genomic_DNA"/>
</dbReference>
<sequence length="228" mass="25201">MSLRNASKFHLSLASRQVLLAQERGPSLYLPALPILYPRSWTIAQTHTTIAPSSSPGQVPPLLPLALGAHLIPPSRLFRCAAAPPPRRFDSPAPARLSLQSRHLATFAPPYPRLYFPLLHRPPARHLHHDYSGILRHCDQHGPWCLRHDWRAQAPSTKEEEMKNESLPIVLQQMLFGGPSHSAGVGELFFLIASSPLRAGRCWPEARGMAACESRAASLAPVYPFSSL</sequence>
<reference evidence="1 2" key="1">
    <citation type="submission" date="2024-04" db="EMBL/GenBank/DDBJ databases">
        <title>Phyllosticta paracitricarpa is synonymous to the EU quarantine fungus P. citricarpa based on phylogenomic analyses.</title>
        <authorList>
            <consortium name="Lawrence Berkeley National Laboratory"/>
            <person name="Van Ingen-Buijs V.A."/>
            <person name="Van Westerhoven A.C."/>
            <person name="Haridas S."/>
            <person name="Skiadas P."/>
            <person name="Martin F."/>
            <person name="Groenewald J.Z."/>
            <person name="Crous P.W."/>
            <person name="Seidl M.F."/>
        </authorList>
    </citation>
    <scope>NUCLEOTIDE SEQUENCE [LARGE SCALE GENOMIC DNA]</scope>
    <source>
        <strain evidence="1 2">CBS 122670</strain>
    </source>
</reference>
<accession>A0ABR1MIA0</accession>
<name>A0ABR1MIA0_9PEZI</name>
<keyword evidence="2" id="KW-1185">Reference proteome</keyword>
<evidence type="ECO:0000313" key="2">
    <source>
        <dbReference type="Proteomes" id="UP001365128"/>
    </source>
</evidence>
<comment type="caution">
    <text evidence="1">The sequence shown here is derived from an EMBL/GenBank/DDBJ whole genome shotgun (WGS) entry which is preliminary data.</text>
</comment>
<protein>
    <submittedName>
        <fullName evidence="1">Uncharacterized protein</fullName>
    </submittedName>
</protein>